<dbReference type="AlphaFoldDB" id="S4PAZ1"/>
<evidence type="ECO:0000313" key="2">
    <source>
        <dbReference type="EMBL" id="JAA84075.1"/>
    </source>
</evidence>
<accession>S4PAZ1</accession>
<sequence length="75" mass="8546">MNSIEVQVKVESDSDPTNCNTELDIEPTNCDNERDIEPSYLSNDNIDNEEQTGMTNQPITQIFIKEEHSIDQQST</sequence>
<feature type="compositionally biased region" description="Polar residues" evidence="1">
    <location>
        <begin position="40"/>
        <end position="55"/>
    </location>
</feature>
<name>S4PAZ1_9NEOP</name>
<proteinExistence type="predicted"/>
<organism evidence="2">
    <name type="scientific">Pararge aegeria</name>
    <name type="common">speckled wood butterfly</name>
    <dbReference type="NCBI Taxonomy" id="116150"/>
    <lineage>
        <taxon>Eukaryota</taxon>
        <taxon>Metazoa</taxon>
        <taxon>Ecdysozoa</taxon>
        <taxon>Arthropoda</taxon>
        <taxon>Hexapoda</taxon>
        <taxon>Insecta</taxon>
        <taxon>Pterygota</taxon>
        <taxon>Neoptera</taxon>
        <taxon>Endopterygota</taxon>
        <taxon>Lepidoptera</taxon>
        <taxon>Glossata</taxon>
        <taxon>Ditrysia</taxon>
        <taxon>Papilionoidea</taxon>
        <taxon>Nymphalidae</taxon>
        <taxon>Satyrinae</taxon>
        <taxon>Satyrini</taxon>
        <taxon>Parargina</taxon>
        <taxon>Pararge</taxon>
    </lineage>
</organism>
<reference evidence="2" key="2">
    <citation type="submission" date="2013-05" db="EMBL/GenBank/DDBJ databases">
        <authorList>
            <person name="Carter J.-M."/>
            <person name="Baker S.C."/>
            <person name="Pink R."/>
            <person name="Carter D.R.F."/>
            <person name="Collins A."/>
            <person name="Tomlin J."/>
            <person name="Gibbs M."/>
            <person name="Breuker C.J."/>
        </authorList>
    </citation>
    <scope>NUCLEOTIDE SEQUENCE</scope>
    <source>
        <tissue evidence="2">Ovary</tissue>
    </source>
</reference>
<reference evidence="2" key="1">
    <citation type="journal article" date="2013" name="BMC Genomics">
        <title>Unscrambling butterfly oogenesis.</title>
        <authorList>
            <person name="Carter J.M."/>
            <person name="Baker S.C."/>
            <person name="Pink R."/>
            <person name="Carter D.R."/>
            <person name="Collins A."/>
            <person name="Tomlin J."/>
            <person name="Gibbs M."/>
            <person name="Breuker C.J."/>
        </authorList>
    </citation>
    <scope>NUCLEOTIDE SEQUENCE</scope>
    <source>
        <tissue evidence="2">Ovary</tissue>
    </source>
</reference>
<dbReference type="EMBL" id="GAIX01008485">
    <property type="protein sequence ID" value="JAA84075.1"/>
    <property type="molecule type" value="Transcribed_RNA"/>
</dbReference>
<feature type="non-terminal residue" evidence="2">
    <location>
        <position position="75"/>
    </location>
</feature>
<protein>
    <submittedName>
        <fullName evidence="2">Uncharacterized protein</fullName>
    </submittedName>
</protein>
<evidence type="ECO:0000256" key="1">
    <source>
        <dbReference type="SAM" id="MobiDB-lite"/>
    </source>
</evidence>
<feature type="region of interest" description="Disordered" evidence="1">
    <location>
        <begin position="1"/>
        <end position="55"/>
    </location>
</feature>